<dbReference type="InterPro" id="IPR012677">
    <property type="entry name" value="Nucleotide-bd_a/b_plait_sf"/>
</dbReference>
<evidence type="ECO:0000259" key="5">
    <source>
        <dbReference type="PROSITE" id="PS50102"/>
    </source>
</evidence>
<dbReference type="Pfam" id="PF00076">
    <property type="entry name" value="RRM_1"/>
    <property type="match status" value="2"/>
</dbReference>
<comment type="caution">
    <text evidence="6">The sequence shown here is derived from an EMBL/GenBank/DDBJ whole genome shotgun (WGS) entry which is preliminary data.</text>
</comment>
<feature type="compositionally biased region" description="Polar residues" evidence="4">
    <location>
        <begin position="51"/>
        <end position="62"/>
    </location>
</feature>
<evidence type="ECO:0000256" key="4">
    <source>
        <dbReference type="SAM" id="MobiDB-lite"/>
    </source>
</evidence>
<dbReference type="Proteomes" id="UP000054988">
    <property type="component" value="Unassembled WGS sequence"/>
</dbReference>
<dbReference type="eggNOG" id="KOG4205">
    <property type="taxonomic scope" value="Eukaryota"/>
</dbReference>
<dbReference type="AlphaFoldDB" id="A0A0W0G355"/>
<feature type="compositionally biased region" description="Polar residues" evidence="4">
    <location>
        <begin position="126"/>
        <end position="165"/>
    </location>
</feature>
<dbReference type="InterPro" id="IPR035979">
    <property type="entry name" value="RBD_domain_sf"/>
</dbReference>
<dbReference type="SUPFAM" id="SSF54928">
    <property type="entry name" value="RNA-binding domain, RBD"/>
    <property type="match status" value="2"/>
</dbReference>
<feature type="region of interest" description="Disordered" evidence="4">
    <location>
        <begin position="361"/>
        <end position="388"/>
    </location>
</feature>
<dbReference type="PANTHER" id="PTHR48032">
    <property type="entry name" value="RNA-BINDING PROTEIN MUSASHI HOMOLOG RBP6"/>
    <property type="match status" value="1"/>
</dbReference>
<sequence length="610" mass="63943">MSKAALDSDLYGDIYGDDEDALLASKAETSGADDEFQFQDPEGLEEKPVSEASSSPTTAKSTLNDDEKTTQVMSSNGSPGASSQSSTPAAGKVEEEGAGNEGSGKQKQNGNGLSYSAQIAQQFSVYQQTPSQERQQRNAFGSGSTNRAAHTNGTAPIATLESSGGTAFGMKPSEMHDHGKLFIGGLSWDTTDGTLSSPKSIRYLPLINSFPYSSFIRAEGLAKYFSQFGKVDAVTIMRDPSGTSRGFAFLTFEDGSVVNNVITSEHFLDGKTIDPKRAIPREEHLRNTRYFVGGLAPNTTSESMKEFFGTYGKVVDATVMVDRDTGRSKGFGFVTFEDATNTDQLVGKALTLDEKQIEVKAAQPRSQRDQARVMTGNVGTGSPVGGVNRGETFENRLQATNVPFIQQQQNPMASMLMQGQRPNMRGMIGGGGGQAGGMNQMGMNMNQMAMMGMMNGMGGMGGVGGMNGMNGMNMMGGMNGMGGMGMMNGMNMMGGMGNMGGMGGNMGGGMGGGNMGQMNAMGNMGQMGNMGNMGGMNNMGNMAGGMRLGMGPMGAQMGGGMVGMGMRSGMNPMAGMNRMQANAGVGPLRMSSRGDDRVVSLYFILCVAVE</sequence>
<dbReference type="PROSITE" id="PS50102">
    <property type="entry name" value="RRM"/>
    <property type="match status" value="2"/>
</dbReference>
<evidence type="ECO:0000256" key="2">
    <source>
        <dbReference type="ARBA" id="ARBA00022884"/>
    </source>
</evidence>
<protein>
    <recommendedName>
        <fullName evidence="5">RRM domain-containing protein</fullName>
    </recommendedName>
</protein>
<evidence type="ECO:0000313" key="7">
    <source>
        <dbReference type="Proteomes" id="UP000054988"/>
    </source>
</evidence>
<keyword evidence="1" id="KW-0677">Repeat</keyword>
<feature type="region of interest" description="Disordered" evidence="4">
    <location>
        <begin position="126"/>
        <end position="171"/>
    </location>
</feature>
<feature type="domain" description="RRM" evidence="5">
    <location>
        <begin position="288"/>
        <end position="364"/>
    </location>
</feature>
<dbReference type="InterPro" id="IPR000504">
    <property type="entry name" value="RRM_dom"/>
</dbReference>
<name>A0A0W0G355_MONRR</name>
<feature type="domain" description="RRM" evidence="5">
    <location>
        <begin position="179"/>
        <end position="279"/>
    </location>
</feature>
<dbReference type="GO" id="GO:0003729">
    <property type="term" value="F:mRNA binding"/>
    <property type="evidence" value="ECO:0007669"/>
    <property type="project" value="TreeGrafter"/>
</dbReference>
<feature type="region of interest" description="Disordered" evidence="4">
    <location>
        <begin position="25"/>
        <end position="111"/>
    </location>
</feature>
<dbReference type="EMBL" id="LATX01001263">
    <property type="protein sequence ID" value="KTB42989.1"/>
    <property type="molecule type" value="Genomic_DNA"/>
</dbReference>
<dbReference type="Gene3D" id="3.30.70.330">
    <property type="match status" value="2"/>
</dbReference>
<feature type="compositionally biased region" description="Gly residues" evidence="4">
    <location>
        <begin position="378"/>
        <end position="388"/>
    </location>
</feature>
<proteinExistence type="predicted"/>
<feature type="compositionally biased region" description="Low complexity" evidence="4">
    <location>
        <begin position="74"/>
        <end position="91"/>
    </location>
</feature>
<evidence type="ECO:0000256" key="3">
    <source>
        <dbReference type="PROSITE-ProRule" id="PRU00176"/>
    </source>
</evidence>
<gene>
    <name evidence="6" type="ORF">WG66_4438</name>
</gene>
<keyword evidence="2 3" id="KW-0694">RNA-binding</keyword>
<evidence type="ECO:0000313" key="6">
    <source>
        <dbReference type="EMBL" id="KTB42989.1"/>
    </source>
</evidence>
<dbReference type="SMART" id="SM00360">
    <property type="entry name" value="RRM"/>
    <property type="match status" value="2"/>
</dbReference>
<accession>A0A0W0G355</accession>
<dbReference type="PANTHER" id="PTHR48032:SF6">
    <property type="entry name" value="RNA-BINDING (RRM_RBD_RNP MOTIFS) FAMILY PROTEIN"/>
    <property type="match status" value="1"/>
</dbReference>
<reference evidence="6 7" key="1">
    <citation type="submission" date="2015-12" db="EMBL/GenBank/DDBJ databases">
        <title>Draft genome sequence of Moniliophthora roreri, the causal agent of frosty pod rot of cacao.</title>
        <authorList>
            <person name="Aime M.C."/>
            <person name="Diaz-Valderrama J.R."/>
            <person name="Kijpornyongpan T."/>
            <person name="Phillips-Mora W."/>
        </authorList>
    </citation>
    <scope>NUCLEOTIDE SEQUENCE [LARGE SCALE GENOMIC DNA]</scope>
    <source>
        <strain evidence="6 7">MCA 2952</strain>
    </source>
</reference>
<evidence type="ECO:0000256" key="1">
    <source>
        <dbReference type="ARBA" id="ARBA00022737"/>
    </source>
</evidence>
<dbReference type="GO" id="GO:0006417">
    <property type="term" value="P:regulation of translation"/>
    <property type="evidence" value="ECO:0007669"/>
    <property type="project" value="TreeGrafter"/>
</dbReference>
<organism evidence="6 7">
    <name type="scientific">Moniliophthora roreri</name>
    <name type="common">Frosty pod rot fungus</name>
    <name type="synonym">Monilia roreri</name>
    <dbReference type="NCBI Taxonomy" id="221103"/>
    <lineage>
        <taxon>Eukaryota</taxon>
        <taxon>Fungi</taxon>
        <taxon>Dikarya</taxon>
        <taxon>Basidiomycota</taxon>
        <taxon>Agaricomycotina</taxon>
        <taxon>Agaricomycetes</taxon>
        <taxon>Agaricomycetidae</taxon>
        <taxon>Agaricales</taxon>
        <taxon>Marasmiineae</taxon>
        <taxon>Marasmiaceae</taxon>
        <taxon>Moniliophthora</taxon>
    </lineage>
</organism>